<proteinExistence type="predicted"/>
<dbReference type="AlphaFoldDB" id="A0ABD3PZN7"/>
<evidence type="ECO:0000313" key="2">
    <source>
        <dbReference type="EMBL" id="KAL3793628.1"/>
    </source>
</evidence>
<feature type="compositionally biased region" description="Low complexity" evidence="1">
    <location>
        <begin position="211"/>
        <end position="228"/>
    </location>
</feature>
<evidence type="ECO:0000256" key="1">
    <source>
        <dbReference type="SAM" id="MobiDB-lite"/>
    </source>
</evidence>
<organism evidence="2 3">
    <name type="scientific">Cyclotella atomus</name>
    <dbReference type="NCBI Taxonomy" id="382360"/>
    <lineage>
        <taxon>Eukaryota</taxon>
        <taxon>Sar</taxon>
        <taxon>Stramenopiles</taxon>
        <taxon>Ochrophyta</taxon>
        <taxon>Bacillariophyta</taxon>
        <taxon>Coscinodiscophyceae</taxon>
        <taxon>Thalassiosirophycidae</taxon>
        <taxon>Stephanodiscales</taxon>
        <taxon>Stephanodiscaceae</taxon>
        <taxon>Cyclotella</taxon>
    </lineage>
</organism>
<evidence type="ECO:0000313" key="3">
    <source>
        <dbReference type="Proteomes" id="UP001530400"/>
    </source>
</evidence>
<dbReference type="EMBL" id="JALLPJ020000388">
    <property type="protein sequence ID" value="KAL3793628.1"/>
    <property type="molecule type" value="Genomic_DNA"/>
</dbReference>
<feature type="compositionally biased region" description="Basic and acidic residues" evidence="1">
    <location>
        <begin position="383"/>
        <end position="406"/>
    </location>
</feature>
<keyword evidence="3" id="KW-1185">Reference proteome</keyword>
<feature type="region of interest" description="Disordered" evidence="1">
    <location>
        <begin position="365"/>
        <end position="439"/>
    </location>
</feature>
<feature type="region of interest" description="Disordered" evidence="1">
    <location>
        <begin position="202"/>
        <end position="232"/>
    </location>
</feature>
<gene>
    <name evidence="2" type="ORF">ACHAWO_001677</name>
</gene>
<name>A0ABD3PZN7_9STRA</name>
<accession>A0ABD3PZN7</accession>
<feature type="compositionally biased region" description="Acidic residues" evidence="1">
    <location>
        <begin position="132"/>
        <end position="147"/>
    </location>
</feature>
<dbReference type="Proteomes" id="UP001530400">
    <property type="component" value="Unassembled WGS sequence"/>
</dbReference>
<protein>
    <submittedName>
        <fullName evidence="2">Uncharacterized protein</fullName>
    </submittedName>
</protein>
<reference evidence="2 3" key="1">
    <citation type="submission" date="2024-10" db="EMBL/GenBank/DDBJ databases">
        <title>Updated reference genomes for cyclostephanoid diatoms.</title>
        <authorList>
            <person name="Roberts W.R."/>
            <person name="Alverson A.J."/>
        </authorList>
    </citation>
    <scope>NUCLEOTIDE SEQUENCE [LARGE SCALE GENOMIC DNA]</scope>
    <source>
        <strain evidence="2 3">AJA010-31</strain>
    </source>
</reference>
<sequence>MPVETMTSKTIWPSLNESHGNSIPESSNTSNNEWEMIAENEEEINGNNRHVVILPTDGNISSKDSKGRPRSATVGGEGAIIAAESNRVLKECGSFGDSAKRSDVCKVARRSLRRCASTPDLLVSDNDHEIIVEDESDEEEDEVETSDEGNLIKEDESVEDETVEDDVGDVKTQEAEDVDDSFEVVSEKNDDSDAILIDEDTSMGTSSWTLPSAATAPNAATTSSPVSAWGSKSAPSFKDILAKNADKPMSWGCDKQKTEAMLRDSHRRHHLRVRTKPKFVVAGDTKGSGMLTHAHSTGDLTKLMEMAEQERRGGRGRMKKQFSALMEDDDEGDFVIGRGNAASSGGGGGDAMGADQVMGDTDAMDFYYRKEKGSQATSNKKKERPDEAKRKEISMYKKELQREKQQLKSKGGGNAGADGSSKKKKNEKGFGGKKERRRL</sequence>
<feature type="region of interest" description="Disordered" evidence="1">
    <location>
        <begin position="56"/>
        <end position="76"/>
    </location>
</feature>
<comment type="caution">
    <text evidence="2">The sequence shown here is derived from an EMBL/GenBank/DDBJ whole genome shotgun (WGS) entry which is preliminary data.</text>
</comment>
<feature type="region of interest" description="Disordered" evidence="1">
    <location>
        <begin position="130"/>
        <end position="180"/>
    </location>
</feature>
<feature type="region of interest" description="Disordered" evidence="1">
    <location>
        <begin position="338"/>
        <end position="357"/>
    </location>
</feature>
<feature type="region of interest" description="Disordered" evidence="1">
    <location>
        <begin position="1"/>
        <end position="30"/>
    </location>
</feature>
<feature type="compositionally biased region" description="Acidic residues" evidence="1">
    <location>
        <begin position="156"/>
        <end position="167"/>
    </location>
</feature>